<proteinExistence type="predicted"/>
<dbReference type="HOGENOM" id="CLU_2843649_0_0_10"/>
<evidence type="ECO:0000313" key="2">
    <source>
        <dbReference type="Proteomes" id="UP000003844"/>
    </source>
</evidence>
<organism evidence="1 2">
    <name type="scientific">Gillisia limnaea (strain DSM 15749 / LMG 21470 / R-8282)</name>
    <dbReference type="NCBI Taxonomy" id="865937"/>
    <lineage>
        <taxon>Bacteria</taxon>
        <taxon>Pseudomonadati</taxon>
        <taxon>Bacteroidota</taxon>
        <taxon>Flavobacteriia</taxon>
        <taxon>Flavobacteriales</taxon>
        <taxon>Flavobacteriaceae</taxon>
        <taxon>Gillisia</taxon>
    </lineage>
</organism>
<sequence length="65" mass="7580">MSRKVIISKTAEKKLSSLFEYLLENWSAKVKSNFIEKLDHNINIIKLEPETFPESQKDLGLRKCV</sequence>
<dbReference type="eggNOG" id="COG3668">
    <property type="taxonomic scope" value="Bacteria"/>
</dbReference>
<dbReference type="Gene3D" id="3.30.2310.20">
    <property type="entry name" value="RelE-like"/>
    <property type="match status" value="1"/>
</dbReference>
<dbReference type="InterPro" id="IPR035093">
    <property type="entry name" value="RelE/ParE_toxin_dom_sf"/>
</dbReference>
<dbReference type="EMBL" id="JH594606">
    <property type="protein sequence ID" value="EHQ01717.1"/>
    <property type="molecule type" value="Genomic_DNA"/>
</dbReference>
<accession>H2BUR2</accession>
<keyword evidence="2" id="KW-1185">Reference proteome</keyword>
<dbReference type="Proteomes" id="UP000003844">
    <property type="component" value="Unassembled WGS sequence"/>
</dbReference>
<dbReference type="AlphaFoldDB" id="H2BUR2"/>
<protein>
    <submittedName>
        <fullName evidence="1">Plasmid stabilization system</fullName>
    </submittedName>
</protein>
<name>H2BUR2_GILLR</name>
<gene>
    <name evidence="1" type="ORF">Gilli_1041</name>
</gene>
<evidence type="ECO:0000313" key="1">
    <source>
        <dbReference type="EMBL" id="EHQ01717.1"/>
    </source>
</evidence>
<reference evidence="2" key="1">
    <citation type="journal article" date="2012" name="Stand. Genomic Sci.">
        <title>Genome sequence of the Antarctic rhodopsins-containing flavobacterium Gillisia limnaea type strain (R-8282(T)).</title>
        <authorList>
            <person name="Riedel T."/>
            <person name="Held B."/>
            <person name="Nolan M."/>
            <person name="Lucas S."/>
            <person name="Lapidus A."/>
            <person name="Tice H."/>
            <person name="Del Rio T.G."/>
            <person name="Cheng J.F."/>
            <person name="Han C."/>
            <person name="Tapia R."/>
            <person name="Goodwin L.A."/>
            <person name="Pitluck S."/>
            <person name="Liolios K."/>
            <person name="Mavromatis K."/>
            <person name="Pagani I."/>
            <person name="Ivanova N."/>
            <person name="Mikhailova N."/>
            <person name="Pati A."/>
            <person name="Chen A."/>
            <person name="Palaniappan K."/>
            <person name="Land M."/>
            <person name="Rohde M."/>
            <person name="Tindall B.J."/>
            <person name="Detter J.C."/>
            <person name="Goker M."/>
            <person name="Bristow J."/>
            <person name="Eisen J.A."/>
            <person name="Markowitz V."/>
            <person name="Hugenholtz P."/>
            <person name="Kyrpides N.C."/>
            <person name="Klenk H.P."/>
            <person name="Woyke T."/>
        </authorList>
    </citation>
    <scope>NUCLEOTIDE SEQUENCE [LARGE SCALE GENOMIC DNA]</scope>
    <source>
        <strain evidence="2">DSM 15749 / LMG 21470 / R-8282</strain>
    </source>
</reference>